<gene>
    <name evidence="7" type="ORF">MBSD_1020</name>
    <name evidence="8" type="ORF">MBSD_n1100</name>
</gene>
<dbReference type="RefSeq" id="WP_062535913.1">
    <property type="nucleotide sequence ID" value="NZ_DF970177.1"/>
</dbReference>
<reference evidence="7" key="1">
    <citation type="submission" date="2015-03" db="EMBL/GenBank/DDBJ databases">
        <title>Draft genome sequence of Mizugakiibacter sediminis skMP5.</title>
        <authorList>
            <person name="Watanabe T."/>
            <person name="Kojima H."/>
            <person name="Fukui M."/>
        </authorList>
    </citation>
    <scope>NUCLEOTIDE SEQUENCE</scope>
    <source>
        <strain evidence="7">SkMP5</strain>
    </source>
</reference>
<evidence type="ECO:0000313" key="7">
    <source>
        <dbReference type="EMBL" id="GAN44485.1"/>
    </source>
</evidence>
<keyword evidence="3" id="KW-0274">FAD</keyword>
<protein>
    <submittedName>
        <fullName evidence="7 8">FAD-dependent oxidoreductase</fullName>
    </submittedName>
</protein>
<keyword evidence="4" id="KW-0560">Oxidoreductase</keyword>
<dbReference type="PANTHER" id="PTHR43104:SF4">
    <property type="entry name" value="L-2-HYDROXYGLUTARATE DEHYDROGENASE, MITOCHONDRIAL"/>
    <property type="match status" value="1"/>
</dbReference>
<dbReference type="InterPro" id="IPR006076">
    <property type="entry name" value="FAD-dep_OxRdtase"/>
</dbReference>
<dbReference type="PANTHER" id="PTHR43104">
    <property type="entry name" value="L-2-HYDROXYGLUTARATE DEHYDROGENASE, MITOCHONDRIAL"/>
    <property type="match status" value="1"/>
</dbReference>
<dbReference type="EMBL" id="DF952378">
    <property type="protein sequence ID" value="GAN44485.1"/>
    <property type="molecule type" value="Genomic_DNA"/>
</dbReference>
<sequence length="371" mass="39369">MGAAYDVEAIVVGAGVVGLACARALAAAGREAWVLEAEAKAGEGISSRNSGVIHAGLYYPTGSLKARLCLRGNALLYAWCEAHAVPHRRLGKLVVAAAGGEIDALRALQARALANGVQGLRWLQAAQARNLEPALRCAAALESPSSGIVDVPAYVLSLVAAIERAGGRVLTRMRVERVAREGDGFRVETADGGAARCRWLVNAAGLGAVELAHRIDGLDARHVPTLHYAAGHYYALHGRAPFARLIYPLPQPQGLGVHLGFDLAGRARFGPDVRWLAAPDYRFDDGRRARFADAVRAWWPALRDEDLAPDFVGVRPKLAGPGEPMADFRIDDASVHGLRGLVNLFGIESPGLTASLALGEEVRDRLARSSA</sequence>
<reference evidence="8" key="2">
    <citation type="submission" date="2015-08" db="EMBL/GenBank/DDBJ databases">
        <title>Complete DNA Sequence of Pseudomonas syringae pv. actinidiae, the Causal Agent of Kiwifruit Canker Disease.</title>
        <authorList>
            <person name="Rikkerink E.H.A."/>
            <person name="Fineran P.C."/>
        </authorList>
    </citation>
    <scope>NUCLEOTIDE SEQUENCE</scope>
    <source>
        <strain evidence="8">SkMP5</strain>
    </source>
</reference>
<evidence type="ECO:0000256" key="4">
    <source>
        <dbReference type="ARBA" id="ARBA00023002"/>
    </source>
</evidence>
<dbReference type="AlphaFoldDB" id="A0A0K8QLR8"/>
<dbReference type="OrthoDB" id="9801699at2"/>
<evidence type="ECO:0000259" key="6">
    <source>
        <dbReference type="Pfam" id="PF01266"/>
    </source>
</evidence>
<dbReference type="EMBL" id="DF970177">
    <property type="protein sequence ID" value="GAP65809.1"/>
    <property type="molecule type" value="Genomic_DNA"/>
</dbReference>
<dbReference type="Proteomes" id="UP000253740">
    <property type="component" value="Unassembled WGS sequence"/>
</dbReference>
<evidence type="ECO:0000256" key="3">
    <source>
        <dbReference type="ARBA" id="ARBA00022827"/>
    </source>
</evidence>
<comment type="cofactor">
    <cofactor evidence="1">
        <name>FAD</name>
        <dbReference type="ChEBI" id="CHEBI:57692"/>
    </cofactor>
</comment>
<organism evidence="8">
    <name type="scientific">Mizugakiibacter sediminis</name>
    <dbReference type="NCBI Taxonomy" id="1475481"/>
    <lineage>
        <taxon>Bacteria</taxon>
        <taxon>Pseudomonadati</taxon>
        <taxon>Pseudomonadota</taxon>
        <taxon>Gammaproteobacteria</taxon>
        <taxon>Lysobacterales</taxon>
        <taxon>Rhodanobacteraceae</taxon>
        <taxon>Mizugakiibacter</taxon>
    </lineage>
</organism>
<evidence type="ECO:0000313" key="8">
    <source>
        <dbReference type="EMBL" id="GAP65809.1"/>
    </source>
</evidence>
<dbReference type="InterPro" id="IPR036188">
    <property type="entry name" value="FAD/NAD-bd_sf"/>
</dbReference>
<dbReference type="Gene3D" id="3.50.50.60">
    <property type="entry name" value="FAD/NAD(P)-binding domain"/>
    <property type="match status" value="1"/>
</dbReference>
<keyword evidence="9" id="KW-1185">Reference proteome</keyword>
<evidence type="ECO:0000256" key="5">
    <source>
        <dbReference type="ARBA" id="ARBA00037941"/>
    </source>
</evidence>
<dbReference type="STRING" id="1475481.GCA_000953855_01120"/>
<accession>A0A0K8QLR8</accession>
<evidence type="ECO:0000313" key="9">
    <source>
        <dbReference type="Proteomes" id="UP000253740"/>
    </source>
</evidence>
<evidence type="ECO:0000256" key="1">
    <source>
        <dbReference type="ARBA" id="ARBA00001974"/>
    </source>
</evidence>
<name>A0A0K8QLR8_9GAMM</name>
<feature type="domain" description="FAD dependent oxidoreductase" evidence="6">
    <location>
        <begin position="9"/>
        <end position="364"/>
    </location>
</feature>
<proteinExistence type="inferred from homology"/>
<dbReference type="Gene3D" id="3.30.9.10">
    <property type="entry name" value="D-Amino Acid Oxidase, subunit A, domain 2"/>
    <property type="match status" value="1"/>
</dbReference>
<dbReference type="SUPFAM" id="SSF51905">
    <property type="entry name" value="FAD/NAD(P)-binding domain"/>
    <property type="match status" value="1"/>
</dbReference>
<dbReference type="Pfam" id="PF01266">
    <property type="entry name" value="DAO"/>
    <property type="match status" value="1"/>
</dbReference>
<evidence type="ECO:0000256" key="2">
    <source>
        <dbReference type="ARBA" id="ARBA00022630"/>
    </source>
</evidence>
<dbReference type="GO" id="GO:0047545">
    <property type="term" value="F:(S)-2-hydroxyglutarate dehydrogenase activity"/>
    <property type="evidence" value="ECO:0007669"/>
    <property type="project" value="TreeGrafter"/>
</dbReference>
<dbReference type="HOGENOM" id="CLU_024775_1_1_6"/>
<keyword evidence="2" id="KW-0285">Flavoprotein</keyword>
<comment type="similarity">
    <text evidence="5">Belongs to the L2HGDH family.</text>
</comment>